<evidence type="ECO:0000259" key="1">
    <source>
        <dbReference type="PROSITE" id="PS51781"/>
    </source>
</evidence>
<gene>
    <name evidence="2" type="ORF">DLM75_23150</name>
</gene>
<protein>
    <recommendedName>
        <fullName evidence="1">SH3b domain-containing protein</fullName>
    </recommendedName>
</protein>
<dbReference type="RefSeq" id="WP_118970886.1">
    <property type="nucleotide sequence ID" value="NZ_QHCT01000014.1"/>
</dbReference>
<dbReference type="Proteomes" id="UP000265798">
    <property type="component" value="Unassembled WGS sequence"/>
</dbReference>
<dbReference type="EMBL" id="QHCT01000014">
    <property type="protein sequence ID" value="RHX84294.1"/>
    <property type="molecule type" value="Genomic_DNA"/>
</dbReference>
<sequence length="217" mass="25304">MKIFYLILFLIFQINCEKPEYRFVATKNGLILREEPDLNSRKLASLPLNSKIQIIEFNDKTLKIENVEGVWLRAEFDNYRGYVFSPYLSEEIIPEMLDISGIYSGVYGNDNSIYGQVELFHGNRGILTLNFCHDMAYPKIKWLRNSAFIFVNLEKEDERCCPEIKDKTLEFRINKSNELVYIGEMIYACSLGGSGRKLKKQIHQPKEILTREPSANR</sequence>
<evidence type="ECO:0000313" key="3">
    <source>
        <dbReference type="Proteomes" id="UP000265798"/>
    </source>
</evidence>
<dbReference type="AlphaFoldDB" id="A0A396YSD3"/>
<accession>A0A396YSD3</accession>
<dbReference type="OrthoDB" id="5984340at2"/>
<comment type="caution">
    <text evidence="2">The sequence shown here is derived from an EMBL/GenBank/DDBJ whole genome shotgun (WGS) entry which is preliminary data.</text>
</comment>
<name>A0A396YSD3_9LEPT</name>
<feature type="domain" description="SH3b" evidence="1">
    <location>
        <begin position="18"/>
        <end position="92"/>
    </location>
</feature>
<dbReference type="Gene3D" id="2.30.30.40">
    <property type="entry name" value="SH3 Domains"/>
    <property type="match status" value="1"/>
</dbReference>
<dbReference type="Pfam" id="PF08239">
    <property type="entry name" value="SH3_3"/>
    <property type="match status" value="1"/>
</dbReference>
<reference evidence="3" key="1">
    <citation type="submission" date="2018-05" db="EMBL/GenBank/DDBJ databases">
        <title>Leptospira yasudae sp. nov. and Leptospira stimsonii sp. nov., two pathogenic species of the genus Leptospira isolated from environmental sources.</title>
        <authorList>
            <person name="Casanovas-Massana A."/>
            <person name="Hamond C."/>
            <person name="Santos L.A."/>
            <person name="Hacker K.P."/>
            <person name="Balassiano I."/>
            <person name="Medeiros M.A."/>
            <person name="Reis M.G."/>
            <person name="Ko A.I."/>
            <person name="Wunder E.A."/>
        </authorList>
    </citation>
    <scope>NUCLEOTIDE SEQUENCE [LARGE SCALE GENOMIC DNA]</scope>
    <source>
        <strain evidence="3">Yale</strain>
    </source>
</reference>
<organism evidence="2 3">
    <name type="scientific">Leptospira stimsonii</name>
    <dbReference type="NCBI Taxonomy" id="2202203"/>
    <lineage>
        <taxon>Bacteria</taxon>
        <taxon>Pseudomonadati</taxon>
        <taxon>Spirochaetota</taxon>
        <taxon>Spirochaetia</taxon>
        <taxon>Leptospirales</taxon>
        <taxon>Leptospiraceae</taxon>
        <taxon>Leptospira</taxon>
    </lineage>
</organism>
<dbReference type="InterPro" id="IPR003646">
    <property type="entry name" value="SH3-like_bac-type"/>
</dbReference>
<proteinExistence type="predicted"/>
<evidence type="ECO:0000313" key="2">
    <source>
        <dbReference type="EMBL" id="RHX84294.1"/>
    </source>
</evidence>
<dbReference type="PROSITE" id="PS51781">
    <property type="entry name" value="SH3B"/>
    <property type="match status" value="1"/>
</dbReference>